<evidence type="ECO:0000313" key="3">
    <source>
        <dbReference type="Proteomes" id="UP000678393"/>
    </source>
</evidence>
<organism evidence="2 3">
    <name type="scientific">Candidula unifasciata</name>
    <dbReference type="NCBI Taxonomy" id="100452"/>
    <lineage>
        <taxon>Eukaryota</taxon>
        <taxon>Metazoa</taxon>
        <taxon>Spiralia</taxon>
        <taxon>Lophotrochozoa</taxon>
        <taxon>Mollusca</taxon>
        <taxon>Gastropoda</taxon>
        <taxon>Heterobranchia</taxon>
        <taxon>Euthyneura</taxon>
        <taxon>Panpulmonata</taxon>
        <taxon>Eupulmonata</taxon>
        <taxon>Stylommatophora</taxon>
        <taxon>Helicina</taxon>
        <taxon>Helicoidea</taxon>
        <taxon>Geomitridae</taxon>
        <taxon>Candidula</taxon>
    </lineage>
</organism>
<evidence type="ECO:0000256" key="1">
    <source>
        <dbReference type="SAM" id="SignalP"/>
    </source>
</evidence>
<feature type="signal peptide" evidence="1">
    <location>
        <begin position="1"/>
        <end position="24"/>
    </location>
</feature>
<dbReference type="Proteomes" id="UP000678393">
    <property type="component" value="Unassembled WGS sequence"/>
</dbReference>
<keyword evidence="1" id="KW-0732">Signal</keyword>
<name>A0A8S3YGL0_9EUPU</name>
<reference evidence="2" key="1">
    <citation type="submission" date="2021-04" db="EMBL/GenBank/DDBJ databases">
        <authorList>
            <consortium name="Molecular Ecology Group"/>
        </authorList>
    </citation>
    <scope>NUCLEOTIDE SEQUENCE</scope>
</reference>
<dbReference type="AlphaFoldDB" id="A0A8S3YGL0"/>
<protein>
    <submittedName>
        <fullName evidence="2">Uncharacterized protein</fullName>
    </submittedName>
</protein>
<accession>A0A8S3YGL0</accession>
<comment type="caution">
    <text evidence="2">The sequence shown here is derived from an EMBL/GenBank/DDBJ whole genome shotgun (WGS) entry which is preliminary data.</text>
</comment>
<dbReference type="OrthoDB" id="6071613at2759"/>
<proteinExistence type="predicted"/>
<dbReference type="EMBL" id="CAJHNH020000150">
    <property type="protein sequence ID" value="CAG5115694.1"/>
    <property type="molecule type" value="Genomic_DNA"/>
</dbReference>
<sequence>MEGKQYVTIICCLLVAILSTVCHSQTWRPQGRFGKRLSPSRVSAEAKMTHHPSRGFSSFHDIPVEMFFTETEVDQMKFKPRLCSVSGLRGYPVCNFETTSSRRDTDDLSKYLDI</sequence>
<gene>
    <name evidence="2" type="ORF">CUNI_LOCUS1252</name>
</gene>
<keyword evidence="3" id="KW-1185">Reference proteome</keyword>
<feature type="chain" id="PRO_5035929256" evidence="1">
    <location>
        <begin position="25"/>
        <end position="114"/>
    </location>
</feature>
<evidence type="ECO:0000313" key="2">
    <source>
        <dbReference type="EMBL" id="CAG5115694.1"/>
    </source>
</evidence>